<protein>
    <recommendedName>
        <fullName evidence="2">SAP domain-containing protein</fullName>
    </recommendedName>
</protein>
<evidence type="ECO:0000313" key="3">
    <source>
        <dbReference type="EMBL" id="KZS99729.1"/>
    </source>
</evidence>
<sequence>LFLAGIIPGPTHPSMEEINPMLAPLVDDFLDLWHHGVYYTATPCHPSGKLCKSAIIPLICDILAARQAAGFAGHGHRYFCSFCLLNLSNIEDLNWQEWPMRSCDEHRSHAQRWRDARSIEERQQIYDEAGVRWSELLRLPYWNPIKYTALDPMHALFLNAFGTHIEKIWGVNMGVEGDLQGITFETSKRPLTSNEMQGAYVILRTGSNTSLEKLRVDVLRCLCKEQNLRFSGKKNLLLDRLQTLVRSLHSKYSSIPASDDNGLGKAAVHKASHLTGPANTSLATGSAPNTGLAPNTQPLVGTSSQHVITQEELAKAEDVLERGSKTNLSALSTAALHALCRTYLNRTDYKDMNRATSLSRASTKSRVLGRRILERIWSDMDEIILPSWVSRVPRRTGSSVNATGLGLGADEWRTFCSIHLTTTLIYLWGISPEHSREYNLLANFMDLVTAVKLATRRIITAEIRESCRSYMHHYLTTLLELFPGATIRPNQHMLLHLPDILQTLGPAPSIWCFGFERANYILQQTPTNNRMDDLSSTLLTRFCCKQALRNLFTSVVLPPSVRQLIPNFVHSFQSDTRGTLLTDILALGPPESQPENPSFDGHARLRMSEYSLLPDYIVDLLRNRMMMDYSLAGIESWTGSINPYVVSLDSVEYRGVLYKVSTCSLGDSNVIFTSQLRGQWRAGQVAHMFRYKQIHGECKFVQDYLVVKEFVPLTSEDSRLDPYRRFPVAGGRLFRDAFKPEIQLLTTKDLLCHFAMLPRLLPKGSVKCIHVLPLDKVSIL</sequence>
<name>A0A165AV92_9APHY</name>
<dbReference type="GeneID" id="63820147"/>
<dbReference type="PANTHER" id="PTHR46579">
    <property type="entry name" value="F5/8 TYPE C DOMAIN-CONTAINING PROTEIN-RELATED"/>
    <property type="match status" value="1"/>
</dbReference>
<keyword evidence="4" id="KW-1185">Reference proteome</keyword>
<dbReference type="InterPro" id="IPR036361">
    <property type="entry name" value="SAP_dom_sf"/>
</dbReference>
<dbReference type="Gene3D" id="1.10.720.30">
    <property type="entry name" value="SAP domain"/>
    <property type="match status" value="1"/>
</dbReference>
<gene>
    <name evidence="3" type="ORF">LAESUDRAFT_605756</name>
</gene>
<accession>A0A165AV92</accession>
<feature type="non-terminal residue" evidence="3">
    <location>
        <position position="1"/>
    </location>
</feature>
<dbReference type="STRING" id="1314785.A0A165AV92"/>
<dbReference type="EMBL" id="KV427724">
    <property type="protein sequence ID" value="KZS99729.1"/>
    <property type="molecule type" value="Genomic_DNA"/>
</dbReference>
<dbReference type="RefSeq" id="XP_040757470.1">
    <property type="nucleotide sequence ID" value="XM_040903116.1"/>
</dbReference>
<dbReference type="OrthoDB" id="3269001at2759"/>
<dbReference type="AlphaFoldDB" id="A0A165AV92"/>
<organism evidence="3 4">
    <name type="scientific">Laetiporus sulphureus 93-53</name>
    <dbReference type="NCBI Taxonomy" id="1314785"/>
    <lineage>
        <taxon>Eukaryota</taxon>
        <taxon>Fungi</taxon>
        <taxon>Dikarya</taxon>
        <taxon>Basidiomycota</taxon>
        <taxon>Agaricomycotina</taxon>
        <taxon>Agaricomycetes</taxon>
        <taxon>Polyporales</taxon>
        <taxon>Laetiporus</taxon>
    </lineage>
</organism>
<feature type="non-terminal residue" evidence="3">
    <location>
        <position position="780"/>
    </location>
</feature>
<reference evidence="3 4" key="1">
    <citation type="journal article" date="2016" name="Mol. Biol. Evol.">
        <title>Comparative Genomics of Early-Diverging Mushroom-Forming Fungi Provides Insights into the Origins of Lignocellulose Decay Capabilities.</title>
        <authorList>
            <person name="Nagy L.G."/>
            <person name="Riley R."/>
            <person name="Tritt A."/>
            <person name="Adam C."/>
            <person name="Daum C."/>
            <person name="Floudas D."/>
            <person name="Sun H."/>
            <person name="Yadav J.S."/>
            <person name="Pangilinan J."/>
            <person name="Larsson K.H."/>
            <person name="Matsuura K."/>
            <person name="Barry K."/>
            <person name="Labutti K."/>
            <person name="Kuo R."/>
            <person name="Ohm R.A."/>
            <person name="Bhattacharya S.S."/>
            <person name="Shirouzu T."/>
            <person name="Yoshinaga Y."/>
            <person name="Martin F.M."/>
            <person name="Grigoriev I.V."/>
            <person name="Hibbett D.S."/>
        </authorList>
    </citation>
    <scope>NUCLEOTIDE SEQUENCE [LARGE SCALE GENOMIC DNA]</scope>
    <source>
        <strain evidence="3 4">93-53</strain>
    </source>
</reference>
<feature type="domain" description="SAP" evidence="2">
    <location>
        <begin position="211"/>
        <end position="245"/>
    </location>
</feature>
<dbReference type="SMART" id="SM00513">
    <property type="entry name" value="SAP"/>
    <property type="match status" value="1"/>
</dbReference>
<feature type="region of interest" description="Disordered" evidence="1">
    <location>
        <begin position="276"/>
        <end position="303"/>
    </location>
</feature>
<evidence type="ECO:0000256" key="1">
    <source>
        <dbReference type="SAM" id="MobiDB-lite"/>
    </source>
</evidence>
<dbReference type="SUPFAM" id="SSF68906">
    <property type="entry name" value="SAP domain"/>
    <property type="match status" value="1"/>
</dbReference>
<dbReference type="Proteomes" id="UP000076871">
    <property type="component" value="Unassembled WGS sequence"/>
</dbReference>
<dbReference type="InterPro" id="IPR003034">
    <property type="entry name" value="SAP_dom"/>
</dbReference>
<evidence type="ECO:0000259" key="2">
    <source>
        <dbReference type="PROSITE" id="PS50800"/>
    </source>
</evidence>
<dbReference type="PANTHER" id="PTHR46579:SF2">
    <property type="entry name" value="C2H2-TYPE DOMAIN-CONTAINING PROTEIN"/>
    <property type="match status" value="1"/>
</dbReference>
<feature type="compositionally biased region" description="Polar residues" evidence="1">
    <location>
        <begin position="277"/>
        <end position="303"/>
    </location>
</feature>
<dbReference type="InParanoid" id="A0A165AV92"/>
<evidence type="ECO:0000313" key="4">
    <source>
        <dbReference type="Proteomes" id="UP000076871"/>
    </source>
</evidence>
<proteinExistence type="predicted"/>
<dbReference type="PROSITE" id="PS50800">
    <property type="entry name" value="SAP"/>
    <property type="match status" value="1"/>
</dbReference>